<gene>
    <name evidence="2" type="ORF">METZ01_LOCUS119799</name>
</gene>
<organism evidence="2">
    <name type="scientific">marine metagenome</name>
    <dbReference type="NCBI Taxonomy" id="408172"/>
    <lineage>
        <taxon>unclassified sequences</taxon>
        <taxon>metagenomes</taxon>
        <taxon>ecological metagenomes</taxon>
    </lineage>
</organism>
<feature type="non-terminal residue" evidence="2">
    <location>
        <position position="260"/>
    </location>
</feature>
<evidence type="ECO:0000313" key="2">
    <source>
        <dbReference type="EMBL" id="SVA66945.1"/>
    </source>
</evidence>
<keyword evidence="1" id="KW-0812">Transmembrane</keyword>
<name>A0A381XQD1_9ZZZZ</name>
<feature type="transmembrane region" description="Helical" evidence="1">
    <location>
        <begin position="104"/>
        <end position="124"/>
    </location>
</feature>
<sequence>MQIITGIRNLDEIIHDYKIGLNIFTNESFLKINSFWLLFKYQEKLADISNISNLDWKTLYKIDNGNSIYFRHHRSYEKISISMFMYLFTIIGPLIAKISNPHSWMINLYICIGSSIWFGIYSIYNMYFRLDIVVIAFHEDGINFYEGYLCQSIKDLEQKIYSYEEITFKISKQKYEWTTNEGGNHPEIVRHYGFASIIFLEKTKYNPRIEFKNFHEEAPECTETIHQRYIQHKTYMKNILDFPLHFIPCDLEDDDILEAV</sequence>
<feature type="non-terminal residue" evidence="2">
    <location>
        <position position="1"/>
    </location>
</feature>
<reference evidence="2" key="1">
    <citation type="submission" date="2018-05" db="EMBL/GenBank/DDBJ databases">
        <authorList>
            <person name="Lanie J.A."/>
            <person name="Ng W.-L."/>
            <person name="Kazmierczak K.M."/>
            <person name="Andrzejewski T.M."/>
            <person name="Davidsen T.M."/>
            <person name="Wayne K.J."/>
            <person name="Tettelin H."/>
            <person name="Glass J.I."/>
            <person name="Rusch D."/>
            <person name="Podicherti R."/>
            <person name="Tsui H.-C.T."/>
            <person name="Winkler M.E."/>
        </authorList>
    </citation>
    <scope>NUCLEOTIDE SEQUENCE</scope>
</reference>
<protein>
    <submittedName>
        <fullName evidence="2">Uncharacterized protein</fullName>
    </submittedName>
</protein>
<dbReference type="EMBL" id="UINC01015996">
    <property type="protein sequence ID" value="SVA66945.1"/>
    <property type="molecule type" value="Genomic_DNA"/>
</dbReference>
<keyword evidence="1" id="KW-0472">Membrane</keyword>
<keyword evidence="1" id="KW-1133">Transmembrane helix</keyword>
<evidence type="ECO:0000256" key="1">
    <source>
        <dbReference type="SAM" id="Phobius"/>
    </source>
</evidence>
<proteinExistence type="predicted"/>
<accession>A0A381XQD1</accession>
<feature type="transmembrane region" description="Helical" evidence="1">
    <location>
        <begin position="79"/>
        <end position="98"/>
    </location>
</feature>
<dbReference type="AlphaFoldDB" id="A0A381XQD1"/>